<dbReference type="SUPFAM" id="SSF55874">
    <property type="entry name" value="ATPase domain of HSP90 chaperone/DNA topoisomerase II/histidine kinase"/>
    <property type="match status" value="1"/>
</dbReference>
<sequence>MQVHPNGPNGGTGLGLSISTALAKMMNNTGLGVTSAPNVGSNFFFDVTLEVWHSQKPKKNHRATHLSQSLTSVAARFSCE</sequence>
<evidence type="ECO:0000313" key="2">
    <source>
        <dbReference type="Proteomes" id="UP000054560"/>
    </source>
</evidence>
<reference evidence="1 2" key="1">
    <citation type="submission" date="2011-02" db="EMBL/GenBank/DDBJ databases">
        <title>The Genome Sequence of Sphaeroforma arctica JP610.</title>
        <authorList>
            <consortium name="The Broad Institute Genome Sequencing Platform"/>
            <person name="Russ C."/>
            <person name="Cuomo C."/>
            <person name="Young S.K."/>
            <person name="Zeng Q."/>
            <person name="Gargeya S."/>
            <person name="Alvarado L."/>
            <person name="Berlin A."/>
            <person name="Chapman S.B."/>
            <person name="Chen Z."/>
            <person name="Freedman E."/>
            <person name="Gellesch M."/>
            <person name="Goldberg J."/>
            <person name="Griggs A."/>
            <person name="Gujja S."/>
            <person name="Heilman E."/>
            <person name="Heiman D."/>
            <person name="Howarth C."/>
            <person name="Mehta T."/>
            <person name="Neiman D."/>
            <person name="Pearson M."/>
            <person name="Roberts A."/>
            <person name="Saif S."/>
            <person name="Shea T."/>
            <person name="Shenoy N."/>
            <person name="Sisk P."/>
            <person name="Stolte C."/>
            <person name="Sykes S."/>
            <person name="White J."/>
            <person name="Yandava C."/>
            <person name="Burger G."/>
            <person name="Gray M.W."/>
            <person name="Holland P.W.H."/>
            <person name="King N."/>
            <person name="Lang F.B.F."/>
            <person name="Roger A.J."/>
            <person name="Ruiz-Trillo I."/>
            <person name="Haas B."/>
            <person name="Nusbaum C."/>
            <person name="Birren B."/>
        </authorList>
    </citation>
    <scope>NUCLEOTIDE SEQUENCE [LARGE SCALE GENOMIC DNA]</scope>
    <source>
        <strain evidence="1 2">JP610</strain>
    </source>
</reference>
<name>A0A0L0F2B2_9EUKA</name>
<dbReference type="Proteomes" id="UP000054560">
    <property type="component" value="Unassembled WGS sequence"/>
</dbReference>
<keyword evidence="2" id="KW-1185">Reference proteome</keyword>
<dbReference type="RefSeq" id="XP_014144651.1">
    <property type="nucleotide sequence ID" value="XM_014289176.1"/>
</dbReference>
<dbReference type="GeneID" id="25917225"/>
<accession>A0A0L0F2B2</accession>
<dbReference type="EMBL" id="KQ250314">
    <property type="protein sequence ID" value="KNC70749.1"/>
    <property type="molecule type" value="Genomic_DNA"/>
</dbReference>
<organism evidence="1 2">
    <name type="scientific">Sphaeroforma arctica JP610</name>
    <dbReference type="NCBI Taxonomy" id="667725"/>
    <lineage>
        <taxon>Eukaryota</taxon>
        <taxon>Ichthyosporea</taxon>
        <taxon>Ichthyophonida</taxon>
        <taxon>Sphaeroforma</taxon>
    </lineage>
</organism>
<dbReference type="InterPro" id="IPR036890">
    <property type="entry name" value="HATPase_C_sf"/>
</dbReference>
<proteinExistence type="predicted"/>
<evidence type="ECO:0000313" key="1">
    <source>
        <dbReference type="EMBL" id="KNC70749.1"/>
    </source>
</evidence>
<gene>
    <name evidence="1" type="ORF">SARC_16721</name>
</gene>
<protein>
    <recommendedName>
        <fullName evidence="3">Histidine kinase/HSP90-like ATPase domain-containing protein</fullName>
    </recommendedName>
</protein>
<evidence type="ECO:0008006" key="3">
    <source>
        <dbReference type="Google" id="ProtNLM"/>
    </source>
</evidence>
<dbReference type="Gene3D" id="3.30.565.10">
    <property type="entry name" value="Histidine kinase-like ATPase, C-terminal domain"/>
    <property type="match status" value="1"/>
</dbReference>
<dbReference type="AlphaFoldDB" id="A0A0L0F2B2"/>